<proteinExistence type="predicted"/>
<evidence type="ECO:0000313" key="3">
    <source>
        <dbReference type="Proteomes" id="UP000008957"/>
    </source>
</evidence>
<evidence type="ECO:0000313" key="2">
    <source>
        <dbReference type="EMBL" id="CBL27814.1"/>
    </source>
</evidence>
<dbReference type="Pfam" id="PF14387">
    <property type="entry name" value="DUF4418"/>
    <property type="match status" value="1"/>
</dbReference>
<gene>
    <name evidence="2" type="ORF">SY1_03120</name>
</gene>
<dbReference type="RefSeq" id="WP_015555961.1">
    <property type="nucleotide sequence ID" value="NC_021038.1"/>
</dbReference>
<protein>
    <recommendedName>
        <fullName evidence="4">SPW repeat-containing protein</fullName>
    </recommendedName>
</protein>
<reference evidence="2 3" key="2">
    <citation type="submission" date="2010-03" db="EMBL/GenBank/DDBJ databases">
        <authorList>
            <person name="Pajon A."/>
        </authorList>
    </citation>
    <scope>NUCLEOTIDE SEQUENCE [LARGE SCALE GENOMIC DNA]</scope>
    <source>
        <strain evidence="2 3">SGP1</strain>
    </source>
</reference>
<reference evidence="3" key="1">
    <citation type="submission" date="2010-03" db="EMBL/GenBank/DDBJ databases">
        <title>The genome sequence of Synergistetes sp. SGP1.</title>
        <authorList>
            <consortium name="metaHIT consortium -- http://www.metahit.eu/"/>
            <person name="Pajon A."/>
            <person name="Turner K."/>
            <person name="Parkhill J."/>
            <person name="Wade W."/>
            <person name="Vartoukian S."/>
        </authorList>
    </citation>
    <scope>NUCLEOTIDE SEQUENCE [LARGE SCALE GENOMIC DNA]</scope>
    <source>
        <strain evidence="3">SGP1</strain>
    </source>
</reference>
<feature type="transmembrane region" description="Helical" evidence="1">
    <location>
        <begin position="38"/>
        <end position="62"/>
    </location>
</feature>
<feature type="transmembrane region" description="Helical" evidence="1">
    <location>
        <begin position="111"/>
        <end position="132"/>
    </location>
</feature>
<dbReference type="EMBL" id="FP929056">
    <property type="protein sequence ID" value="CBL27814.1"/>
    <property type="molecule type" value="Genomic_DNA"/>
</dbReference>
<name>A0AB94IVR5_9BACT</name>
<keyword evidence="1" id="KW-0812">Transmembrane</keyword>
<sequence length="135" mass="14386">MTRRLAVFEAFLGVLLALTPFVLWPVCSMPKPDGGHMLCWYSGILITAIGVLVVLFSILAWWKSWSFLLAAAAALLAWLAPNDIIHIAGTGWAVGLCGMANHACRAVTMPVVGWIVLAIVLIGIAGLVSGFVGKR</sequence>
<evidence type="ECO:0000256" key="1">
    <source>
        <dbReference type="SAM" id="Phobius"/>
    </source>
</evidence>
<keyword evidence="1" id="KW-1133">Transmembrane helix</keyword>
<keyword evidence="3" id="KW-1185">Reference proteome</keyword>
<feature type="transmembrane region" description="Helical" evidence="1">
    <location>
        <begin position="6"/>
        <end position="26"/>
    </location>
</feature>
<dbReference type="InterPro" id="IPR025531">
    <property type="entry name" value="DUF4418"/>
</dbReference>
<evidence type="ECO:0008006" key="4">
    <source>
        <dbReference type="Google" id="ProtNLM"/>
    </source>
</evidence>
<organism evidence="2 3">
    <name type="scientific">Fretibacterium fastidiosum</name>
    <dbReference type="NCBI Taxonomy" id="651822"/>
    <lineage>
        <taxon>Bacteria</taxon>
        <taxon>Thermotogati</taxon>
        <taxon>Synergistota</taxon>
        <taxon>Synergistia</taxon>
        <taxon>Synergistales</taxon>
        <taxon>Aminobacteriaceae</taxon>
        <taxon>Fretibacterium</taxon>
    </lineage>
</organism>
<dbReference type="KEGG" id="sbr:SY1_03120"/>
<dbReference type="Proteomes" id="UP000008957">
    <property type="component" value="Chromosome"/>
</dbReference>
<accession>A0AB94IVR5</accession>
<dbReference type="AlphaFoldDB" id="A0AB94IVR5"/>
<keyword evidence="1" id="KW-0472">Membrane</keyword>
<feature type="transmembrane region" description="Helical" evidence="1">
    <location>
        <begin position="68"/>
        <end position="99"/>
    </location>
</feature>